<evidence type="ECO:0000256" key="1">
    <source>
        <dbReference type="SAM" id="SignalP"/>
    </source>
</evidence>
<dbReference type="STRING" id="526226.Gbro_4319"/>
<reference evidence="3" key="1">
    <citation type="submission" date="2009-10" db="EMBL/GenBank/DDBJ databases">
        <title>The complete chromosome of Gordonia bronchialis DSM 43247.</title>
        <authorList>
            <consortium name="US DOE Joint Genome Institute (JGI-PGF)"/>
            <person name="Lucas S."/>
            <person name="Copeland A."/>
            <person name="Lapidus A."/>
            <person name="Glavina del Rio T."/>
            <person name="Dalin E."/>
            <person name="Tice H."/>
            <person name="Bruce D."/>
            <person name="Goodwin L."/>
            <person name="Pitluck S."/>
            <person name="Kyrpides N."/>
            <person name="Mavromatis K."/>
            <person name="Ivanova N."/>
            <person name="Ovchinnikova G."/>
            <person name="Saunders E."/>
            <person name="Brettin T."/>
            <person name="Detter J.C."/>
            <person name="Han C."/>
            <person name="Larimer F."/>
            <person name="Land M."/>
            <person name="Hauser L."/>
            <person name="Markowitz V."/>
            <person name="Cheng J.-F."/>
            <person name="Hugenholtz P."/>
            <person name="Woyke T."/>
            <person name="Wu D."/>
            <person name="Jando M."/>
            <person name="Schneider S."/>
            <person name="Goeker M."/>
            <person name="Klenk H.-P."/>
            <person name="Eisen J.A."/>
        </authorList>
    </citation>
    <scope>NUCLEOTIDE SEQUENCE [LARGE SCALE GENOMIC DNA]</scope>
    <source>
        <strain evidence="3">ATCC 25592 / DSM 43247 / BCRC 13721 / JCM 3198 / KCTC 3076 / NBRC 16047 / NCTC 10667</strain>
    </source>
</reference>
<keyword evidence="3" id="KW-1185">Reference proteome</keyword>
<feature type="chain" id="PRO_5003009788" evidence="1">
    <location>
        <begin position="18"/>
        <end position="70"/>
    </location>
</feature>
<dbReference type="Proteomes" id="UP000001219">
    <property type="component" value="Chromosome"/>
</dbReference>
<name>D0L5X6_GORB4</name>
<protein>
    <submittedName>
        <fullName evidence="2">Uncharacterized protein</fullName>
    </submittedName>
</protein>
<dbReference type="EMBL" id="CP001802">
    <property type="protein sequence ID" value="ACY23462.1"/>
    <property type="molecule type" value="Genomic_DNA"/>
</dbReference>
<evidence type="ECO:0000313" key="2">
    <source>
        <dbReference type="EMBL" id="ACY23462.1"/>
    </source>
</evidence>
<reference evidence="2 3" key="2">
    <citation type="journal article" date="2010" name="Stand. Genomic Sci.">
        <title>Complete genome sequence of Gordonia bronchialis type strain (3410).</title>
        <authorList>
            <person name="Ivanova N."/>
            <person name="Sikorski J."/>
            <person name="Jando M."/>
            <person name="Lapidus A."/>
            <person name="Nolan M."/>
            <person name="Lucas S."/>
            <person name="Del Rio T.G."/>
            <person name="Tice H."/>
            <person name="Copeland A."/>
            <person name="Cheng J.F."/>
            <person name="Chen F."/>
            <person name="Bruce D."/>
            <person name="Goodwin L."/>
            <person name="Pitluck S."/>
            <person name="Mavromatis K."/>
            <person name="Ovchinnikova G."/>
            <person name="Pati A."/>
            <person name="Chen A."/>
            <person name="Palaniappan K."/>
            <person name="Land M."/>
            <person name="Hauser L."/>
            <person name="Chang Y.J."/>
            <person name="Jeffries C.D."/>
            <person name="Chain P."/>
            <person name="Saunders E."/>
            <person name="Han C."/>
            <person name="Detter J.C."/>
            <person name="Brettin T."/>
            <person name="Rohde M."/>
            <person name="Goker M."/>
            <person name="Bristow J."/>
            <person name="Eisen J.A."/>
            <person name="Markowitz V."/>
            <person name="Hugenholtz P."/>
            <person name="Klenk H.P."/>
            <person name="Kyrpides N.C."/>
        </authorList>
    </citation>
    <scope>NUCLEOTIDE SEQUENCE [LARGE SCALE GENOMIC DNA]</scope>
    <source>
        <strain evidence="3">ATCC 25592 / DSM 43247 / BCRC 13721 / JCM 3198 / KCTC 3076 / NBRC 16047 / NCTC 10667</strain>
    </source>
</reference>
<evidence type="ECO:0000313" key="3">
    <source>
        <dbReference type="Proteomes" id="UP000001219"/>
    </source>
</evidence>
<proteinExistence type="predicted"/>
<gene>
    <name evidence="2" type="ordered locus">Gbro_4319</name>
</gene>
<organism evidence="2 3">
    <name type="scientific">Gordonia bronchialis (strain ATCC 25592 / DSM 43247 / BCRC 13721 / JCM 3198 / KCTC 3076 / NBRC 16047 / NCTC 10667)</name>
    <name type="common">Rhodococcus bronchialis</name>
    <dbReference type="NCBI Taxonomy" id="526226"/>
    <lineage>
        <taxon>Bacteria</taxon>
        <taxon>Bacillati</taxon>
        <taxon>Actinomycetota</taxon>
        <taxon>Actinomycetes</taxon>
        <taxon>Mycobacteriales</taxon>
        <taxon>Gordoniaceae</taxon>
        <taxon>Gordonia</taxon>
    </lineage>
</organism>
<accession>D0L5X6</accession>
<sequence>MLAALALALPTPAGAQAQPWGTVRVQPSTSACGGHDLASRAERAAAFDAGYTRGAAACDAILGARVFPRG</sequence>
<feature type="signal peptide" evidence="1">
    <location>
        <begin position="1"/>
        <end position="17"/>
    </location>
</feature>
<dbReference type="KEGG" id="gbr:Gbro_4319"/>
<keyword evidence="1" id="KW-0732">Signal</keyword>
<dbReference type="HOGENOM" id="CLU_2752136_0_0_11"/>
<dbReference type="AlphaFoldDB" id="D0L5X6"/>